<dbReference type="PANTHER" id="PTHR30461">
    <property type="entry name" value="DNA-INVERTASE FROM LAMBDOID PROPHAGE"/>
    <property type="match status" value="1"/>
</dbReference>
<evidence type="ECO:0000259" key="1">
    <source>
        <dbReference type="PROSITE" id="PS51736"/>
    </source>
</evidence>
<dbReference type="PANTHER" id="PTHR30461:SF23">
    <property type="entry name" value="DNA RECOMBINASE-RELATED"/>
    <property type="match status" value="1"/>
</dbReference>
<organism evidence="3 4">
    <name type="scientific">Microbacterium trichothecenolyticum</name>
    <name type="common">Aureobacterium trichothecenolyticum</name>
    <dbReference type="NCBI Taxonomy" id="69370"/>
    <lineage>
        <taxon>Bacteria</taxon>
        <taxon>Bacillati</taxon>
        <taxon>Actinomycetota</taxon>
        <taxon>Actinomycetes</taxon>
        <taxon>Micrococcales</taxon>
        <taxon>Microbacteriaceae</taxon>
        <taxon>Microbacterium</taxon>
    </lineage>
</organism>
<proteinExistence type="predicted"/>
<evidence type="ECO:0000259" key="2">
    <source>
        <dbReference type="PROSITE" id="PS51737"/>
    </source>
</evidence>
<dbReference type="InterPro" id="IPR011109">
    <property type="entry name" value="DNA_bind_recombinase_dom"/>
</dbReference>
<dbReference type="InterPro" id="IPR050639">
    <property type="entry name" value="SSR_resolvase"/>
</dbReference>
<dbReference type="CDD" id="cd00338">
    <property type="entry name" value="Ser_Recombinase"/>
    <property type="match status" value="1"/>
</dbReference>
<sequence>MASERVALYARQSVQEDQGITQQLEAMRKRAIAEDWIVAGEYVDNFTSATKARGDGTDWARMLADADAGKIDTIVAVKSARLLRRVEDALEVTAPRRDVRVVTFDGIDTAGHWGKVILLIMTSIAEAEIEEKEARALPFRAARREAGHPTPGLVPYGYNWVSNKDRDDRGTRYQVVPHEAHALLYMSRELRAGAKLGEIAKALNDGTAHDEDGDSLSEQTRLTRPILNRDGTVKRPGAKWTSTTVRRILLSPFPAALLPPPMPDGMPYRADRFTLSECTPGAWDAILTEDAVAAARGRLLDSSRRTHDGNTRAKWLLSGLGECGRCGGALRKCQTKTTATSVRGYRCTTGCFQRPAALIEEYVENAAVEVLSAPGLLAWVDDRRHDIGALRARRDAIDADEKEWFARVQAGTLRPEQWDVLSTKWAEERTQLDGDIAEAVSVDPTAAFVGAEDVRGLWERMSTARRRAVLGALLLGVQVHPVGKGRRLTSIEAVEGTVTIMWRRAERRVKIDAERTVSSVRGRVPDDARDAVGRALDS</sequence>
<name>A0ABU0TZD6_MICTR</name>
<evidence type="ECO:0000313" key="4">
    <source>
        <dbReference type="Proteomes" id="UP001226691"/>
    </source>
</evidence>
<dbReference type="Gene3D" id="3.90.1750.20">
    <property type="entry name" value="Putative Large Serine Recombinase, Chain B, Domain 2"/>
    <property type="match status" value="1"/>
</dbReference>
<dbReference type="PROSITE" id="PS51736">
    <property type="entry name" value="RECOMBINASES_3"/>
    <property type="match status" value="1"/>
</dbReference>
<keyword evidence="4" id="KW-1185">Reference proteome</keyword>
<accession>A0ABU0TZD6</accession>
<dbReference type="SMART" id="SM00857">
    <property type="entry name" value="Resolvase"/>
    <property type="match status" value="1"/>
</dbReference>
<feature type="domain" description="Recombinase" evidence="2">
    <location>
        <begin position="155"/>
        <end position="306"/>
    </location>
</feature>
<comment type="caution">
    <text evidence="3">The sequence shown here is derived from an EMBL/GenBank/DDBJ whole genome shotgun (WGS) entry which is preliminary data.</text>
</comment>
<dbReference type="EMBL" id="JAUTBF010000001">
    <property type="protein sequence ID" value="MDQ1124875.1"/>
    <property type="molecule type" value="Genomic_DNA"/>
</dbReference>
<protein>
    <submittedName>
        <fullName evidence="3">Site-specific DNA recombinase</fullName>
    </submittedName>
</protein>
<dbReference type="InterPro" id="IPR038109">
    <property type="entry name" value="DNA_bind_recomb_sf"/>
</dbReference>
<dbReference type="InterPro" id="IPR006119">
    <property type="entry name" value="Resolv_N"/>
</dbReference>
<dbReference type="RefSeq" id="WP_307486727.1">
    <property type="nucleotide sequence ID" value="NZ_JAUTBF010000001.1"/>
</dbReference>
<dbReference type="Gene3D" id="3.40.50.1390">
    <property type="entry name" value="Resolvase, N-terminal catalytic domain"/>
    <property type="match status" value="1"/>
</dbReference>
<feature type="domain" description="Resolvase/invertase-type recombinase catalytic" evidence="1">
    <location>
        <begin position="5"/>
        <end position="147"/>
    </location>
</feature>
<dbReference type="Pfam" id="PF00239">
    <property type="entry name" value="Resolvase"/>
    <property type="match status" value="1"/>
</dbReference>
<reference evidence="3 4" key="1">
    <citation type="submission" date="2023-07" db="EMBL/GenBank/DDBJ databases">
        <title>Functional and genomic diversity of the sorghum phyllosphere microbiome.</title>
        <authorList>
            <person name="Shade A."/>
        </authorList>
    </citation>
    <scope>NUCLEOTIDE SEQUENCE [LARGE SCALE GENOMIC DNA]</scope>
    <source>
        <strain evidence="3 4">SORGH_AS_1207</strain>
    </source>
</reference>
<dbReference type="Proteomes" id="UP001226691">
    <property type="component" value="Unassembled WGS sequence"/>
</dbReference>
<dbReference type="InterPro" id="IPR036162">
    <property type="entry name" value="Resolvase-like_N_sf"/>
</dbReference>
<dbReference type="SUPFAM" id="SSF53041">
    <property type="entry name" value="Resolvase-like"/>
    <property type="match status" value="1"/>
</dbReference>
<evidence type="ECO:0000313" key="3">
    <source>
        <dbReference type="EMBL" id="MDQ1124875.1"/>
    </source>
</evidence>
<gene>
    <name evidence="3" type="ORF">QE412_003448</name>
</gene>
<dbReference type="PROSITE" id="PS51737">
    <property type="entry name" value="RECOMBINASE_DNA_BIND"/>
    <property type="match status" value="1"/>
</dbReference>